<comment type="similarity">
    <text evidence="14">Belongs to the transpeptidase family. MrdA subfamily.</text>
</comment>
<dbReference type="InterPro" id="IPR005311">
    <property type="entry name" value="PBP_dimer"/>
</dbReference>
<dbReference type="Gene3D" id="3.90.1310.10">
    <property type="entry name" value="Penicillin-binding protein 2a (Domain 2)"/>
    <property type="match status" value="1"/>
</dbReference>
<dbReference type="Proteomes" id="UP000838748">
    <property type="component" value="Unassembled WGS sequence"/>
</dbReference>
<keyword evidence="3 14" id="KW-1003">Cell membrane</keyword>
<feature type="domain" description="Penicillin-binding protein transpeptidase" evidence="15">
    <location>
        <begin position="275"/>
        <end position="618"/>
    </location>
</feature>
<keyword evidence="18" id="KW-1185">Reference proteome</keyword>
<dbReference type="Gene3D" id="3.30.1390.30">
    <property type="entry name" value="Penicillin-binding protein 2a, domain 3"/>
    <property type="match status" value="1"/>
</dbReference>
<dbReference type="InterPro" id="IPR050515">
    <property type="entry name" value="Beta-lactam/transpept"/>
</dbReference>
<evidence type="ECO:0000256" key="2">
    <source>
        <dbReference type="ARBA" id="ARBA00004236"/>
    </source>
</evidence>
<evidence type="ECO:0000256" key="6">
    <source>
        <dbReference type="ARBA" id="ARBA00022670"/>
    </source>
</evidence>
<feature type="active site" description="Acyl-ester intermediate" evidence="14">
    <location>
        <position position="334"/>
    </location>
</feature>
<evidence type="ECO:0000256" key="10">
    <source>
        <dbReference type="ARBA" id="ARBA00022984"/>
    </source>
</evidence>
<evidence type="ECO:0000259" key="15">
    <source>
        <dbReference type="Pfam" id="PF00905"/>
    </source>
</evidence>
<evidence type="ECO:0000313" key="18">
    <source>
        <dbReference type="Proteomes" id="UP000838748"/>
    </source>
</evidence>
<reference evidence="17" key="1">
    <citation type="submission" date="2021-11" db="EMBL/GenBank/DDBJ databases">
        <authorList>
            <person name="Rodrigo-Torres L."/>
            <person name="Arahal R. D."/>
            <person name="Lucena T."/>
        </authorList>
    </citation>
    <scope>NUCLEOTIDE SEQUENCE</scope>
    <source>
        <strain evidence="17">CECT 7928</strain>
    </source>
</reference>
<comment type="caution">
    <text evidence="14">Lacks conserved residue(s) required for the propagation of feature annotation.</text>
</comment>
<accession>A0ABN8E842</accession>
<evidence type="ECO:0000256" key="8">
    <source>
        <dbReference type="ARBA" id="ARBA00022801"/>
    </source>
</evidence>
<dbReference type="EC" id="3.4.16.4" evidence="14"/>
<dbReference type="Pfam" id="PF00905">
    <property type="entry name" value="Transpeptidase"/>
    <property type="match status" value="1"/>
</dbReference>
<keyword evidence="11 14" id="KW-1133">Transmembrane helix</keyword>
<dbReference type="InterPro" id="IPR001460">
    <property type="entry name" value="PCN-bd_Tpept"/>
</dbReference>
<dbReference type="SUPFAM" id="SSF56601">
    <property type="entry name" value="beta-lactamase/transpeptidase-like"/>
    <property type="match status" value="1"/>
</dbReference>
<evidence type="ECO:0000256" key="13">
    <source>
        <dbReference type="ARBA" id="ARBA00023316"/>
    </source>
</evidence>
<keyword evidence="10 14" id="KW-0573">Peptidoglycan synthesis</keyword>
<evidence type="ECO:0000313" key="17">
    <source>
        <dbReference type="EMBL" id="CAH0541370.1"/>
    </source>
</evidence>
<dbReference type="PANTHER" id="PTHR30627">
    <property type="entry name" value="PEPTIDOGLYCAN D,D-TRANSPEPTIDASE"/>
    <property type="match status" value="1"/>
</dbReference>
<evidence type="ECO:0000256" key="11">
    <source>
        <dbReference type="ARBA" id="ARBA00022989"/>
    </source>
</evidence>
<evidence type="ECO:0000259" key="16">
    <source>
        <dbReference type="Pfam" id="PF03717"/>
    </source>
</evidence>
<dbReference type="PANTHER" id="PTHR30627:SF2">
    <property type="entry name" value="PEPTIDOGLYCAN D,D-TRANSPEPTIDASE MRDA"/>
    <property type="match status" value="1"/>
</dbReference>
<dbReference type="InterPro" id="IPR017790">
    <property type="entry name" value="Penicillin-binding_protein_2"/>
</dbReference>
<protein>
    <recommendedName>
        <fullName evidence="14">Peptidoglycan D,D-transpeptidase MrdA</fullName>
        <ecNumber evidence="14">3.4.16.4</ecNumber>
    </recommendedName>
    <alternativeName>
        <fullName evidence="14">Penicillin-binding protein 2</fullName>
        <shortName evidence="14">PBP-2</shortName>
    </alternativeName>
</protein>
<keyword evidence="4 14" id="KW-0997">Cell inner membrane</keyword>
<dbReference type="GO" id="GO:0009002">
    <property type="term" value="F:serine-type D-Ala-D-Ala carboxypeptidase activity"/>
    <property type="evidence" value="ECO:0007669"/>
    <property type="project" value="UniProtKB-EC"/>
</dbReference>
<feature type="transmembrane region" description="Helical" evidence="14">
    <location>
        <begin position="21"/>
        <end position="41"/>
    </location>
</feature>
<comment type="pathway">
    <text evidence="14">Cell wall biogenesis; peptidoglycan biosynthesis.</text>
</comment>
<evidence type="ECO:0000256" key="3">
    <source>
        <dbReference type="ARBA" id="ARBA00022475"/>
    </source>
</evidence>
<dbReference type="InterPro" id="IPR012338">
    <property type="entry name" value="Beta-lactam/transpept-like"/>
</dbReference>
<comment type="caution">
    <text evidence="17">The sequence shown here is derived from an EMBL/GenBank/DDBJ whole genome shotgun (WGS) entry which is preliminary data.</text>
</comment>
<keyword evidence="7 14" id="KW-0812">Transmembrane</keyword>
<keyword evidence="6 14" id="KW-0645">Protease</keyword>
<comment type="catalytic activity">
    <reaction evidence="14">
        <text>Preferential cleavage: (Ac)2-L-Lys-D-Ala-|-D-Ala. Also transpeptidation of peptidyl-alanyl moieties that are N-acyl substituents of D-alanine.</text>
        <dbReference type="EC" id="3.4.16.4"/>
    </reaction>
</comment>
<organism evidence="17 18">
    <name type="scientific">Vibrio marisflavi CECT 7928</name>
    <dbReference type="NCBI Taxonomy" id="634439"/>
    <lineage>
        <taxon>Bacteria</taxon>
        <taxon>Pseudomonadati</taxon>
        <taxon>Pseudomonadota</taxon>
        <taxon>Gammaproteobacteria</taxon>
        <taxon>Vibrionales</taxon>
        <taxon>Vibrionaceae</taxon>
        <taxon>Vibrio</taxon>
    </lineage>
</organism>
<dbReference type="SUPFAM" id="SSF56519">
    <property type="entry name" value="Penicillin binding protein dimerisation domain"/>
    <property type="match status" value="1"/>
</dbReference>
<proteinExistence type="inferred from homology"/>
<comment type="function">
    <text evidence="14">Catalyzes cross-linking of the peptidoglycan cell wall.</text>
</comment>
<dbReference type="NCBIfam" id="TIGR03423">
    <property type="entry name" value="pbp2_mrdA"/>
    <property type="match status" value="1"/>
</dbReference>
<dbReference type="InterPro" id="IPR036138">
    <property type="entry name" value="PBP_dimer_sf"/>
</dbReference>
<comment type="subcellular location">
    <subcellularLocation>
        <location evidence="14">Cell inner membrane</location>
        <topology evidence="14">Single-pass membrane protein</topology>
    </subcellularLocation>
    <subcellularLocation>
        <location evidence="2">Cell membrane</location>
    </subcellularLocation>
    <subcellularLocation>
        <location evidence="1">Membrane</location>
        <topology evidence="1">Single-pass membrane protein</topology>
    </subcellularLocation>
</comment>
<evidence type="ECO:0000256" key="4">
    <source>
        <dbReference type="ARBA" id="ARBA00022519"/>
    </source>
</evidence>
<keyword evidence="9 14" id="KW-0133">Cell shape</keyword>
<evidence type="ECO:0000256" key="7">
    <source>
        <dbReference type="ARBA" id="ARBA00022692"/>
    </source>
</evidence>
<dbReference type="HAMAP" id="MF_02081">
    <property type="entry name" value="MrdA_transpept"/>
    <property type="match status" value="1"/>
</dbReference>
<gene>
    <name evidence="17" type="primary">mrdA_2</name>
    <name evidence="14" type="synonym">mrdA</name>
    <name evidence="17" type="ORF">VMF7928_03528</name>
</gene>
<feature type="domain" description="Penicillin-binding protein dimerisation" evidence="16">
    <location>
        <begin position="65"/>
        <end position="241"/>
    </location>
</feature>
<evidence type="ECO:0000256" key="5">
    <source>
        <dbReference type="ARBA" id="ARBA00022645"/>
    </source>
</evidence>
<keyword evidence="12 14" id="KW-0472">Membrane</keyword>
<keyword evidence="13 14" id="KW-0961">Cell wall biogenesis/degradation</keyword>
<dbReference type="RefSeq" id="WP_237363002.1">
    <property type="nucleotide sequence ID" value="NZ_CAKLDM010000002.1"/>
</dbReference>
<evidence type="ECO:0000256" key="9">
    <source>
        <dbReference type="ARBA" id="ARBA00022960"/>
    </source>
</evidence>
<evidence type="ECO:0000256" key="14">
    <source>
        <dbReference type="HAMAP-Rule" id="MF_02081"/>
    </source>
</evidence>
<dbReference type="EMBL" id="CAKLDM010000002">
    <property type="protein sequence ID" value="CAH0541370.1"/>
    <property type="molecule type" value="Genomic_DNA"/>
</dbReference>
<evidence type="ECO:0000256" key="12">
    <source>
        <dbReference type="ARBA" id="ARBA00023136"/>
    </source>
</evidence>
<sequence length="632" mass="71703">MNRSREHLRDHEQEVRLFRRRAFMAFFGLILLVVALISNLYKLQIDDFKSYTTQSNDNCIQILPVPPPRGLIYDRNGHVLAKNITVYNLDVIPDKVVDPKATIERLQKYMTLTPDQVKQFYTLTHSWHRRFSAKDFLTDLTDKQVAEFSVHEYEFPGLSIEAGLKRYYPYGEVLTHVLGYVGRINDREEAALVKEGKADNYEGTKYIGKIGIEKYYEDLLHGKKGYEKVEVNSHGRVVRVLQYVPPVPGKDIVLNIDINLQEYIYKLIHEKKHPGSAIVIDPRDDSVLAMVSSPSYNPNPFVDGISSKAYRKLLDDPQHPLLNRATLGIYPPGSTVKPYITVAALDTGVITPSTTRDDHGQWRIPHSKDKHVYHDADRWGYGTVNITKAIEESVDSFFYQIAYDMGIDRLSKWMNKFGFGENTGLDIAEESNANMPTKEWKRARHHKPWYVGDTIPVGIGQGYWTATNMQLAKALVTLIDHGNIEEPHLLRATINHGAQFKDLSMTKFKTMHVMQNVPAKDWDIALNGMRLVDMGPLGTARRVFKGAPYSSGGKTGTSQVFSLNNKNYDAKKIDVHLQDHSLFESFAPFKHPKFVVTVIIEHAGYGVQSAAPMARKVLDYCMANLDGKSSGM</sequence>
<keyword evidence="5 14" id="KW-0121">Carboxypeptidase</keyword>
<dbReference type="Gene3D" id="3.40.710.10">
    <property type="entry name" value="DD-peptidase/beta-lactamase superfamily"/>
    <property type="match status" value="1"/>
</dbReference>
<dbReference type="Pfam" id="PF03717">
    <property type="entry name" value="PBP_dimer"/>
    <property type="match status" value="1"/>
</dbReference>
<keyword evidence="8 14" id="KW-0378">Hydrolase</keyword>
<evidence type="ECO:0000256" key="1">
    <source>
        <dbReference type="ARBA" id="ARBA00004167"/>
    </source>
</evidence>
<name>A0ABN8E842_9VIBR</name>